<feature type="compositionally biased region" description="Polar residues" evidence="1">
    <location>
        <begin position="170"/>
        <end position="190"/>
    </location>
</feature>
<dbReference type="EMBL" id="HBGV01002874">
    <property type="protein sequence ID" value="CAD9473009.1"/>
    <property type="molecule type" value="Transcribed_RNA"/>
</dbReference>
<feature type="compositionally biased region" description="Low complexity" evidence="1">
    <location>
        <begin position="65"/>
        <end position="77"/>
    </location>
</feature>
<feature type="region of interest" description="Disordered" evidence="1">
    <location>
        <begin position="45"/>
        <end position="151"/>
    </location>
</feature>
<sequence length="322" mass="35079">MSLLKLKTGHYCIVAVSSILCLCNGITLDNPSLTSLNNNNNDCIPPHCPPPPPPSSDSNAHEPTSKASSTSSSPFMSPWGQLQPHHSQHYHTKQKQEQEQEEESKEAMPLVPRGGAAAIRASAQTPPPPTKQQPSSATRRRTQRRKPIINPATISLALRLTCEMNRQLTSTPKQEQSLFHTPSSSRTNKQGIERWGPSLTTYISSLLSSLQDDNNNNNNNIQNRSLVLLLSIIYLDRACSIETPRTTYHPHHESAMSSVAGGTAGHGMSGGLDHVVNGYCPPLPYITPRTVHRLITTAILLAHRAVNPSSSSSSSLSTPLFR</sequence>
<feature type="compositionally biased region" description="Pro residues" evidence="1">
    <location>
        <begin position="46"/>
        <end position="55"/>
    </location>
</feature>
<name>A0A7S2MAA8_9STRA</name>
<gene>
    <name evidence="2" type="ORF">HTAM1171_LOCUS1755</name>
</gene>
<dbReference type="AlphaFoldDB" id="A0A7S2MAA8"/>
<feature type="region of interest" description="Disordered" evidence="1">
    <location>
        <begin position="170"/>
        <end position="192"/>
    </location>
</feature>
<evidence type="ECO:0000256" key="1">
    <source>
        <dbReference type="SAM" id="MobiDB-lite"/>
    </source>
</evidence>
<dbReference type="Gene3D" id="1.10.472.10">
    <property type="entry name" value="Cyclin-like"/>
    <property type="match status" value="1"/>
</dbReference>
<reference evidence="2" key="1">
    <citation type="submission" date="2021-01" db="EMBL/GenBank/DDBJ databases">
        <authorList>
            <person name="Corre E."/>
            <person name="Pelletier E."/>
            <person name="Niang G."/>
            <person name="Scheremetjew M."/>
            <person name="Finn R."/>
            <person name="Kale V."/>
            <person name="Holt S."/>
            <person name="Cochrane G."/>
            <person name="Meng A."/>
            <person name="Brown T."/>
            <person name="Cohen L."/>
        </authorList>
    </citation>
    <scope>NUCLEOTIDE SEQUENCE</scope>
    <source>
        <strain evidence="2">CCMP826</strain>
    </source>
</reference>
<protein>
    <submittedName>
        <fullName evidence="2">Uncharacterized protein</fullName>
    </submittedName>
</protein>
<evidence type="ECO:0000313" key="2">
    <source>
        <dbReference type="EMBL" id="CAD9473009.1"/>
    </source>
</evidence>
<proteinExistence type="predicted"/>
<organism evidence="2">
    <name type="scientific">Helicotheca tamesis</name>
    <dbReference type="NCBI Taxonomy" id="374047"/>
    <lineage>
        <taxon>Eukaryota</taxon>
        <taxon>Sar</taxon>
        <taxon>Stramenopiles</taxon>
        <taxon>Ochrophyta</taxon>
        <taxon>Bacillariophyta</taxon>
        <taxon>Mediophyceae</taxon>
        <taxon>Lithodesmiophycidae</taxon>
        <taxon>Lithodesmiales</taxon>
        <taxon>Lithodesmiaceae</taxon>
        <taxon>Helicotheca</taxon>
    </lineage>
</organism>
<feature type="compositionally biased region" description="Basic residues" evidence="1">
    <location>
        <begin position="138"/>
        <end position="147"/>
    </location>
</feature>
<accession>A0A7S2MAA8</accession>